<dbReference type="PANTHER" id="PTHR11157:SF113">
    <property type="entry name" value="ELONGATION OF VERY LONG CHAIN FATTY ACIDS PROTEIN"/>
    <property type="match status" value="1"/>
</dbReference>
<organism evidence="11 12">
    <name type="scientific">Spodoptera exigua</name>
    <name type="common">Beet armyworm</name>
    <name type="synonym">Noctua fulgens</name>
    <dbReference type="NCBI Taxonomy" id="7107"/>
    <lineage>
        <taxon>Eukaryota</taxon>
        <taxon>Metazoa</taxon>
        <taxon>Ecdysozoa</taxon>
        <taxon>Arthropoda</taxon>
        <taxon>Hexapoda</taxon>
        <taxon>Insecta</taxon>
        <taxon>Pterygota</taxon>
        <taxon>Neoptera</taxon>
        <taxon>Endopterygota</taxon>
        <taxon>Lepidoptera</taxon>
        <taxon>Glossata</taxon>
        <taxon>Ditrysia</taxon>
        <taxon>Noctuoidea</taxon>
        <taxon>Noctuidae</taxon>
        <taxon>Amphipyrinae</taxon>
        <taxon>Spodoptera</taxon>
    </lineage>
</organism>
<dbReference type="PANTHER" id="PTHR11157">
    <property type="entry name" value="FATTY ACID ACYL TRANSFERASE-RELATED"/>
    <property type="match status" value="1"/>
</dbReference>
<evidence type="ECO:0000256" key="6">
    <source>
        <dbReference type="ARBA" id="ARBA00022989"/>
    </source>
</evidence>
<evidence type="ECO:0000256" key="9">
    <source>
        <dbReference type="ARBA" id="ARBA00023160"/>
    </source>
</evidence>
<keyword evidence="7 10" id="KW-0443">Lipid metabolism</keyword>
<comment type="caution">
    <text evidence="10">Lacks conserved residue(s) required for the propagation of feature annotation.</text>
</comment>
<feature type="transmembrane region" description="Helical" evidence="10">
    <location>
        <begin position="7"/>
        <end position="24"/>
    </location>
</feature>
<dbReference type="Pfam" id="PF01151">
    <property type="entry name" value="ELO"/>
    <property type="match status" value="1"/>
</dbReference>
<feature type="transmembrane region" description="Helical" evidence="10">
    <location>
        <begin position="121"/>
        <end position="141"/>
    </location>
</feature>
<dbReference type="EMBL" id="JACKWZ010000017">
    <property type="protein sequence ID" value="KAF9422345.1"/>
    <property type="molecule type" value="Genomic_DNA"/>
</dbReference>
<dbReference type="GO" id="GO:0034625">
    <property type="term" value="P:fatty acid elongation, monounsaturated fatty acid"/>
    <property type="evidence" value="ECO:0007669"/>
    <property type="project" value="TreeGrafter"/>
</dbReference>
<evidence type="ECO:0000256" key="1">
    <source>
        <dbReference type="ARBA" id="ARBA00004141"/>
    </source>
</evidence>
<dbReference type="GO" id="GO:0042761">
    <property type="term" value="P:very long-chain fatty acid biosynthetic process"/>
    <property type="evidence" value="ECO:0007669"/>
    <property type="project" value="TreeGrafter"/>
</dbReference>
<dbReference type="GO" id="GO:0019367">
    <property type="term" value="P:fatty acid elongation, saturated fatty acid"/>
    <property type="evidence" value="ECO:0007669"/>
    <property type="project" value="TreeGrafter"/>
</dbReference>
<reference evidence="11" key="1">
    <citation type="submission" date="2020-08" db="EMBL/GenBank/DDBJ databases">
        <title>Spodoptera exigua strain:BAW_Kor-Di-RS1 Genome sequencing and assembly.</title>
        <authorList>
            <person name="Kim J."/>
            <person name="Nam H.Y."/>
            <person name="Kwon M."/>
            <person name="Choi J.H."/>
            <person name="Cho S.R."/>
            <person name="Kim G.-H."/>
        </authorList>
    </citation>
    <scope>NUCLEOTIDE SEQUENCE</scope>
    <source>
        <strain evidence="11">BAW_Kor-Di-RS1</strain>
        <tissue evidence="11">Whole-body</tissue>
    </source>
</reference>
<keyword evidence="9 10" id="KW-0275">Fatty acid biosynthesis</keyword>
<keyword evidence="5 10" id="KW-0276">Fatty acid metabolism</keyword>
<dbReference type="InterPro" id="IPR002076">
    <property type="entry name" value="ELO_fam"/>
</dbReference>
<dbReference type="AlphaFoldDB" id="A0A835LAP2"/>
<dbReference type="EC" id="2.3.1.199" evidence="10"/>
<dbReference type="GO" id="GO:0034626">
    <property type="term" value="P:fatty acid elongation, polyunsaturated fatty acid"/>
    <property type="evidence" value="ECO:0007669"/>
    <property type="project" value="TreeGrafter"/>
</dbReference>
<keyword evidence="8 10" id="KW-0472">Membrane</keyword>
<comment type="catalytic activity">
    <reaction evidence="10">
        <text>a very-long-chain acyl-CoA + malonyl-CoA + H(+) = a very-long-chain 3-oxoacyl-CoA + CO2 + CoA</text>
        <dbReference type="Rhea" id="RHEA:32727"/>
        <dbReference type="ChEBI" id="CHEBI:15378"/>
        <dbReference type="ChEBI" id="CHEBI:16526"/>
        <dbReference type="ChEBI" id="CHEBI:57287"/>
        <dbReference type="ChEBI" id="CHEBI:57384"/>
        <dbReference type="ChEBI" id="CHEBI:90725"/>
        <dbReference type="ChEBI" id="CHEBI:90736"/>
        <dbReference type="EC" id="2.3.1.199"/>
    </reaction>
</comment>
<evidence type="ECO:0000256" key="2">
    <source>
        <dbReference type="ARBA" id="ARBA00022516"/>
    </source>
</evidence>
<comment type="subcellular location">
    <subcellularLocation>
        <location evidence="1">Membrane</location>
        <topology evidence="1">Multi-pass membrane protein</topology>
    </subcellularLocation>
</comment>
<sequence>MKQERVTSSGICNHFYFFCIFIFFSPDQRVKDWALMTSPKPLAAIIVTYLVTIKLILPAYMRNRRPYELRSLIKWYNVLQIISNAVVTWGIMTSGWTTTYHFGCMLPDYSMNPEALRMLRFLWWTIMLKLLELFETAFFILRKKDRQASFLHVYHHVSTLIIVWSALKYVGGKYIYFKIILYIHYLVKLSLTFQI</sequence>
<feature type="transmembrane region" description="Helical" evidence="10">
    <location>
        <begin position="73"/>
        <end position="92"/>
    </location>
</feature>
<keyword evidence="4 10" id="KW-0812">Transmembrane</keyword>
<comment type="caution">
    <text evidence="11">The sequence shown here is derived from an EMBL/GenBank/DDBJ whole genome shotgun (WGS) entry which is preliminary data.</text>
</comment>
<evidence type="ECO:0000256" key="4">
    <source>
        <dbReference type="ARBA" id="ARBA00022692"/>
    </source>
</evidence>
<evidence type="ECO:0000256" key="10">
    <source>
        <dbReference type="RuleBase" id="RU361115"/>
    </source>
</evidence>
<keyword evidence="12" id="KW-1185">Reference proteome</keyword>
<dbReference type="Proteomes" id="UP000648187">
    <property type="component" value="Unassembled WGS sequence"/>
</dbReference>
<keyword evidence="2 10" id="KW-0444">Lipid biosynthesis</keyword>
<evidence type="ECO:0000256" key="5">
    <source>
        <dbReference type="ARBA" id="ARBA00022832"/>
    </source>
</evidence>
<dbReference type="GO" id="GO:0005789">
    <property type="term" value="C:endoplasmic reticulum membrane"/>
    <property type="evidence" value="ECO:0007669"/>
    <property type="project" value="TreeGrafter"/>
</dbReference>
<gene>
    <name evidence="11" type="ORF">HW555_001935</name>
</gene>
<protein>
    <recommendedName>
        <fullName evidence="10">Elongation of very long chain fatty acids protein</fullName>
        <ecNumber evidence="10">2.3.1.199</ecNumber>
    </recommendedName>
    <alternativeName>
        <fullName evidence="10">Very-long-chain 3-oxoacyl-CoA synthase</fullName>
    </alternativeName>
</protein>
<accession>A0A835LAP2</accession>
<name>A0A835LAP2_SPOEX</name>
<dbReference type="GO" id="GO:0009922">
    <property type="term" value="F:fatty acid elongase activity"/>
    <property type="evidence" value="ECO:0007669"/>
    <property type="project" value="UniProtKB-EC"/>
</dbReference>
<feature type="transmembrane region" description="Helical" evidence="10">
    <location>
        <begin position="44"/>
        <end position="61"/>
    </location>
</feature>
<evidence type="ECO:0000313" key="12">
    <source>
        <dbReference type="Proteomes" id="UP000648187"/>
    </source>
</evidence>
<evidence type="ECO:0000256" key="7">
    <source>
        <dbReference type="ARBA" id="ARBA00023098"/>
    </source>
</evidence>
<proteinExistence type="inferred from homology"/>
<evidence type="ECO:0000256" key="3">
    <source>
        <dbReference type="ARBA" id="ARBA00022679"/>
    </source>
</evidence>
<comment type="similarity">
    <text evidence="10">Belongs to the ELO family.</text>
</comment>
<keyword evidence="3 10" id="KW-0808">Transferase</keyword>
<evidence type="ECO:0000256" key="8">
    <source>
        <dbReference type="ARBA" id="ARBA00023136"/>
    </source>
</evidence>
<evidence type="ECO:0000313" key="11">
    <source>
        <dbReference type="EMBL" id="KAF9422345.1"/>
    </source>
</evidence>
<dbReference type="GO" id="GO:0030148">
    <property type="term" value="P:sphingolipid biosynthetic process"/>
    <property type="evidence" value="ECO:0007669"/>
    <property type="project" value="TreeGrafter"/>
</dbReference>
<keyword evidence="6 10" id="KW-1133">Transmembrane helix</keyword>